<evidence type="ECO:0000313" key="5">
    <source>
        <dbReference type="EMBL" id="MBP2703930.1"/>
    </source>
</evidence>
<dbReference type="AlphaFoldDB" id="A0A941AHC1"/>
<comment type="caution">
    <text evidence="5">The sequence shown here is derived from an EMBL/GenBank/DDBJ whole genome shotgun (WGS) entry which is preliminary data.</text>
</comment>
<dbReference type="InterPro" id="IPR051462">
    <property type="entry name" value="CBS_domain-containing"/>
</dbReference>
<proteinExistence type="predicted"/>
<dbReference type="InterPro" id="IPR017080">
    <property type="entry name" value="UCP036990_CBS_BON"/>
</dbReference>
<evidence type="ECO:0000313" key="6">
    <source>
        <dbReference type="Proteomes" id="UP000674234"/>
    </source>
</evidence>
<dbReference type="Proteomes" id="UP000674234">
    <property type="component" value="Unassembled WGS sequence"/>
</dbReference>
<evidence type="ECO:0000256" key="1">
    <source>
        <dbReference type="ARBA" id="ARBA00022737"/>
    </source>
</evidence>
<evidence type="ECO:0000259" key="4">
    <source>
        <dbReference type="PROSITE" id="PS51371"/>
    </source>
</evidence>
<dbReference type="Gene3D" id="3.30.1340.30">
    <property type="match status" value="1"/>
</dbReference>
<dbReference type="PANTHER" id="PTHR48108:SF26">
    <property type="entry name" value="CBS DOMAIN-CONTAINING PROTEIN DDB_G0289609"/>
    <property type="match status" value="1"/>
</dbReference>
<feature type="domain" description="CBS" evidence="4">
    <location>
        <begin position="9"/>
        <end position="68"/>
    </location>
</feature>
<organism evidence="5 6">
    <name type="scientific">Microbispora oryzae</name>
    <dbReference type="NCBI Taxonomy" id="2806554"/>
    <lineage>
        <taxon>Bacteria</taxon>
        <taxon>Bacillati</taxon>
        <taxon>Actinomycetota</taxon>
        <taxon>Actinomycetes</taxon>
        <taxon>Streptosporangiales</taxon>
        <taxon>Streptosporangiaceae</taxon>
        <taxon>Microbispora</taxon>
    </lineage>
</organism>
<sequence length="233" mass="26092">MHMKVRDVMTRKVVAVTGATSYRDVAQVLIDRGVSAVPVVDERCHVIGVISEADLLRKEEFREQYYGEDYRPPLRQRLREQLGRRGTTMADRARGDTAADLMSAPPVTTRPYISVVSAARIMAAHEVKRLPVVNDDGRLEGIVSRHDLLRVLARTDDDIAREIHADILDCALWTDTSGVRVQVTDGVVTLTGKIARHSDARILVRMTERVNGVSEVLDRLEWEVDDLSAGARR</sequence>
<dbReference type="Pfam" id="PF00571">
    <property type="entry name" value="CBS"/>
    <property type="match status" value="2"/>
</dbReference>
<dbReference type="PROSITE" id="PS50914">
    <property type="entry name" value="BON"/>
    <property type="match status" value="1"/>
</dbReference>
<dbReference type="InterPro" id="IPR000644">
    <property type="entry name" value="CBS_dom"/>
</dbReference>
<keyword evidence="1" id="KW-0677">Repeat</keyword>
<dbReference type="PIRSF" id="PIRSF036990">
    <property type="entry name" value="UCP036990_CBS_BON"/>
    <property type="match status" value="1"/>
</dbReference>
<protein>
    <submittedName>
        <fullName evidence="5">CBS domain-containing protein</fullName>
    </submittedName>
</protein>
<dbReference type="CDD" id="cd04586">
    <property type="entry name" value="CBS_pair_BON_assoc"/>
    <property type="match status" value="1"/>
</dbReference>
<dbReference type="SUPFAM" id="SSF54631">
    <property type="entry name" value="CBS-domain pair"/>
    <property type="match status" value="1"/>
</dbReference>
<dbReference type="RefSeq" id="WP_210155247.1">
    <property type="nucleotide sequence ID" value="NZ_JAFCNB010000004.1"/>
</dbReference>
<dbReference type="PANTHER" id="PTHR48108">
    <property type="entry name" value="CBS DOMAIN-CONTAINING PROTEIN CBSX2, CHLOROPLASTIC"/>
    <property type="match status" value="1"/>
</dbReference>
<dbReference type="EMBL" id="JAFCNB010000004">
    <property type="protein sequence ID" value="MBP2703930.1"/>
    <property type="molecule type" value="Genomic_DNA"/>
</dbReference>
<dbReference type="SMART" id="SM00116">
    <property type="entry name" value="CBS"/>
    <property type="match status" value="2"/>
</dbReference>
<keyword evidence="2" id="KW-0129">CBS domain</keyword>
<evidence type="ECO:0000256" key="2">
    <source>
        <dbReference type="PROSITE-ProRule" id="PRU00703"/>
    </source>
</evidence>
<feature type="domain" description="CBS" evidence="4">
    <location>
        <begin position="102"/>
        <end position="159"/>
    </location>
</feature>
<dbReference type="Pfam" id="PF04972">
    <property type="entry name" value="BON"/>
    <property type="match status" value="1"/>
</dbReference>
<name>A0A941AHC1_9ACTN</name>
<evidence type="ECO:0000259" key="3">
    <source>
        <dbReference type="PROSITE" id="PS50914"/>
    </source>
</evidence>
<dbReference type="InterPro" id="IPR046342">
    <property type="entry name" value="CBS_dom_sf"/>
</dbReference>
<dbReference type="PROSITE" id="PS51371">
    <property type="entry name" value="CBS"/>
    <property type="match status" value="2"/>
</dbReference>
<dbReference type="InterPro" id="IPR007055">
    <property type="entry name" value="BON_dom"/>
</dbReference>
<feature type="domain" description="BON" evidence="3">
    <location>
        <begin position="156"/>
        <end position="224"/>
    </location>
</feature>
<keyword evidence="6" id="KW-1185">Reference proteome</keyword>
<accession>A0A941AHC1</accession>
<dbReference type="Gene3D" id="3.10.580.10">
    <property type="entry name" value="CBS-domain"/>
    <property type="match status" value="1"/>
</dbReference>
<reference evidence="5" key="1">
    <citation type="submission" date="2021-02" db="EMBL/GenBank/DDBJ databases">
        <title>Draft genome sequence of Microbispora sp. RL4-1S isolated from rice leaves in Thailand.</title>
        <authorList>
            <person name="Muangham S."/>
            <person name="Duangmal K."/>
        </authorList>
    </citation>
    <scope>NUCLEOTIDE SEQUENCE</scope>
    <source>
        <strain evidence="5">RL4-1S</strain>
    </source>
</reference>
<gene>
    <name evidence="5" type="ORF">JOL79_08930</name>
</gene>